<feature type="coiled-coil region" evidence="2">
    <location>
        <begin position="323"/>
        <end position="424"/>
    </location>
</feature>
<protein>
    <submittedName>
        <fullName evidence="4">Uncharacterized protein</fullName>
    </submittedName>
</protein>
<evidence type="ECO:0000313" key="5">
    <source>
        <dbReference type="Proteomes" id="UP000291084"/>
    </source>
</evidence>
<feature type="compositionally biased region" description="Polar residues" evidence="3">
    <location>
        <begin position="24"/>
        <end position="40"/>
    </location>
</feature>
<dbReference type="SUPFAM" id="SSF57997">
    <property type="entry name" value="Tropomyosin"/>
    <property type="match status" value="1"/>
</dbReference>
<evidence type="ECO:0000256" key="3">
    <source>
        <dbReference type="SAM" id="MobiDB-lite"/>
    </source>
</evidence>
<accession>A0A0S3S1B0</accession>
<dbReference type="PANTHER" id="PTHR32083:SF48">
    <property type="entry name" value="TRANS-GOLGI NETWORK-LOCALIZED SYP41-INTERACTING PROTEIN 1"/>
    <property type="match status" value="1"/>
</dbReference>
<dbReference type="EMBL" id="AP015037">
    <property type="protein sequence ID" value="BAT86575.1"/>
    <property type="molecule type" value="Genomic_DNA"/>
</dbReference>
<name>A0A0S3S1B0_PHAAN</name>
<keyword evidence="5" id="KW-1185">Reference proteome</keyword>
<feature type="region of interest" description="Disordered" evidence="3">
    <location>
        <begin position="1779"/>
        <end position="1799"/>
    </location>
</feature>
<evidence type="ECO:0000256" key="1">
    <source>
        <dbReference type="ARBA" id="ARBA00023054"/>
    </source>
</evidence>
<feature type="coiled-coil region" evidence="2">
    <location>
        <begin position="1633"/>
        <end position="1674"/>
    </location>
</feature>
<sequence length="1896" mass="213676">MSENHVAELVPEADSDSGGGVGHEQSNVDNESNTGTNQDQQGERVDHGEPDDEKSAEDTARDDMFVDCPDELTGQKDEEVSTEKNEDDGTEENEVMHHQQRHSVEMGNGVGDSHSPDQLEKTDAEKERIVQEYQEERQTVTQGVLDLHCQLKTLNGKENGTEVGDRDVSEFPLREMIKECLEFVNTASEERSNSETTISNLREHLSTRDREIEDLNTKLAQLMVSNDNFQVSAQAQLEKDRFVENLMDKMISSLATVVTQEQVLDDSISGKIVYIEEGNTRLIGKYNQILSEIYQLGQSFSQVGLDSKEQQYGSILAGAHGGLLELKRKETELVEKLAQLEDENRKLVDELDKEKVMLGTLNTELGNLKIELEQEKVKCANTKEKLSMAVTKGKALVQQRDSLKKSLADKSSELEKCLIELEEKSVALQAAEVAKEELVHSENMVVSLQNSLLEKNAVWDQVEEILSYAKPDDPGMFDVPEKLRCFADERNTLKEAFIELCKLKESLSLVDIPEPVSSYDLESQVNWIVDSCLRAREIMDTLQEENSTIMEASRYNIDQLSISLVLELQEKYFLLSELTDLKFKYDELFGKNCQISLEKDQIVNMLVDLCGLNKEDEGIDYSNTSVIIDLCFQILKGQSGPLSRASKIDAELFENIQSLLYVRDQGLILYEDILEEEMLIRSSTNKLSEELKVASEEIVTLKEERSSLLQDLDRSEEKTAMLRDKLSMAVKKGKGLVQDRDNLKGFLNERNSEIEQLKVDLQKQESAVSEYRDEINRLSSDLESIPKLEADLLEMKRERNQLDQFLTESNNMLQKVMECIDGIILPVEPAFDEPIEKVKWLADYVSEFQDAKVHIEQELQLVKENASILEIKVAESQATVKSLERELSSSNDSVSQLAEEKTELEYLKGKMEEELQKVKDKVAEVFSTNKSLEDALSEAEKDISILSVEKEQAQASRVAAERELESFKDEATSQASKLAEASRIIKDLEDKLYQVEGTKKLLEDTLSQAEKDISILSEEKEQAQVSRVAAERVLQGFNDEAASQTSKLTEASRTIKDLEDKLYQVQGTTKSLEEALSQAAKDISILSDEKEQAQVSRVAAETVLESFKDEAASQTSKMAQASRKIEDLEGRLSEVEGNVNLLNEKYNADQVVKTEMENELKKLQDEAANHANNLVDASETIKSLEDALSKAQDDVSALENSNEIAKQEISSLSLKLNSCMDELAGKNGNLESRSLKLIGLLNDLQVLMKDTTLFPRIKQFFERKYETLKNMNLVVNKIRDNVALNAKDSKGQLVMEENTIMRTTFLDGPENFEVELENTEIDDADIDTIILSFGKIVKEFELSSKHIADKFDEFSYSMDEFISPLHGKLLETETISETIVQNMESLKEEANTMKKLKEEQENIIATLQNNINVLLSACTDSTIALQSEVDKNLGLLDSISEVEKLNLEAGAQADHHKNSKYLEATHKLISTSRKTQALIRQFEFRSEQLDATIEDLQNKLKEATVAFELVTDDRDLNKNRVSLLESDIQSLQSAGSELKDKLESYHALEEKLKEKEAEISSMQDALLAKEENSLLTSSQMRDVFDKIDRIKIPIVESEDDLELPTSAPMKKLSYIIDSITRLHDQLNSMSHDKEKLQSILETKDLEIKDMKEEVKQLSRNCEDANMLKNELSELTYVLEKIMDISLGTGEWVVSRKSKDLKELIPALEKRIVAIRSECDDSKSKAQELDIKLVGSQKVIDELKTKVKLLEDSLQDRTSQPDIVQDRSIYEASSLPTGSEITEVEEGSSRGKKAISPVSSAAHVRNMRKGSADHLALDISMESDNLINRVDTDEDKGRVFKSLNTSGFVPKHGKLIADRIDGLWLSGGRVLMSRPRARLGVVGYLLLLHIWLLGTIL</sequence>
<keyword evidence="1 2" id="KW-0175">Coiled coil</keyword>
<dbReference type="PANTHER" id="PTHR32083">
    <property type="entry name" value="CILIA AND FLAGELLA-ASSOCIATED PROTEIN 58-RELATED"/>
    <property type="match status" value="1"/>
</dbReference>
<feature type="compositionally biased region" description="Basic and acidic residues" evidence="3">
    <location>
        <begin position="73"/>
        <end position="84"/>
    </location>
</feature>
<dbReference type="Proteomes" id="UP000291084">
    <property type="component" value="Chromosome 4"/>
</dbReference>
<feature type="coiled-coil region" evidence="2">
    <location>
        <begin position="747"/>
        <end position="815"/>
    </location>
</feature>
<evidence type="ECO:0000313" key="4">
    <source>
        <dbReference type="EMBL" id="BAT86575.1"/>
    </source>
</evidence>
<feature type="coiled-coil region" evidence="2">
    <location>
        <begin position="684"/>
        <end position="718"/>
    </location>
</feature>
<proteinExistence type="predicted"/>
<feature type="coiled-coil region" evidence="2">
    <location>
        <begin position="1379"/>
        <end position="1417"/>
    </location>
</feature>
<organism evidence="4 5">
    <name type="scientific">Vigna angularis var. angularis</name>
    <dbReference type="NCBI Taxonomy" id="157739"/>
    <lineage>
        <taxon>Eukaryota</taxon>
        <taxon>Viridiplantae</taxon>
        <taxon>Streptophyta</taxon>
        <taxon>Embryophyta</taxon>
        <taxon>Tracheophyta</taxon>
        <taxon>Spermatophyta</taxon>
        <taxon>Magnoliopsida</taxon>
        <taxon>eudicotyledons</taxon>
        <taxon>Gunneridae</taxon>
        <taxon>Pentapetalae</taxon>
        <taxon>rosids</taxon>
        <taxon>fabids</taxon>
        <taxon>Fabales</taxon>
        <taxon>Fabaceae</taxon>
        <taxon>Papilionoideae</taxon>
        <taxon>50 kb inversion clade</taxon>
        <taxon>NPAAA clade</taxon>
        <taxon>indigoferoid/millettioid clade</taxon>
        <taxon>Phaseoleae</taxon>
        <taxon>Vigna</taxon>
    </lineage>
</organism>
<dbReference type="Gene3D" id="1.10.287.1490">
    <property type="match status" value="1"/>
</dbReference>
<feature type="coiled-coil region" evidence="2">
    <location>
        <begin position="845"/>
        <end position="1075"/>
    </location>
</feature>
<feature type="coiled-coil region" evidence="2">
    <location>
        <begin position="1104"/>
        <end position="1215"/>
    </location>
</feature>
<reference evidence="4 5" key="1">
    <citation type="journal article" date="2015" name="Sci. Rep.">
        <title>The power of single molecule real-time sequencing technology in the de novo assembly of a eukaryotic genome.</title>
        <authorList>
            <person name="Sakai H."/>
            <person name="Naito K."/>
            <person name="Ogiso-Tanaka E."/>
            <person name="Takahashi Y."/>
            <person name="Iseki K."/>
            <person name="Muto C."/>
            <person name="Satou K."/>
            <person name="Teruya K."/>
            <person name="Shiroma A."/>
            <person name="Shimoji M."/>
            <person name="Hirano T."/>
            <person name="Itoh T."/>
            <person name="Kaga A."/>
            <person name="Tomooka N."/>
        </authorList>
    </citation>
    <scope>NUCLEOTIDE SEQUENCE [LARGE SCALE GENOMIC DNA]</scope>
    <source>
        <strain evidence="5">cv. Shumari</strain>
    </source>
</reference>
<gene>
    <name evidence="4" type="primary">Vigan.04G424300</name>
    <name evidence="4" type="ORF">VIGAN_04424300</name>
</gene>
<evidence type="ECO:0000256" key="2">
    <source>
        <dbReference type="SAM" id="Coils"/>
    </source>
</evidence>
<feature type="coiled-coil region" evidence="2">
    <location>
        <begin position="1479"/>
        <end position="1572"/>
    </location>
</feature>
<dbReference type="GO" id="GO:0005856">
    <property type="term" value="C:cytoskeleton"/>
    <property type="evidence" value="ECO:0007669"/>
    <property type="project" value="TreeGrafter"/>
</dbReference>
<feature type="region of interest" description="Disordered" evidence="3">
    <location>
        <begin position="1"/>
        <end position="98"/>
    </location>
</feature>
<dbReference type="OrthoDB" id="10255522at2759"/>